<dbReference type="Gene3D" id="3.30.2010.10">
    <property type="entry name" value="Metalloproteases ('zincins'), catalytic domain"/>
    <property type="match status" value="1"/>
</dbReference>
<comment type="cofactor">
    <cofactor evidence="10">
        <name>Zn(2+)</name>
        <dbReference type="ChEBI" id="CHEBI:29105"/>
    </cofactor>
    <text evidence="10">Binds 1 zinc ion per subunit.</text>
</comment>
<evidence type="ECO:0000259" key="14">
    <source>
        <dbReference type="Pfam" id="PF09851"/>
    </source>
</evidence>
<comment type="caution">
    <text evidence="15">The sequence shown here is derived from an EMBL/GenBank/DDBJ whole genome shotgun (WGS) entry which is preliminary data.</text>
</comment>
<keyword evidence="1" id="KW-1003">Cell membrane</keyword>
<dbReference type="Pfam" id="PF01435">
    <property type="entry name" value="Peptidase_M48"/>
    <property type="match status" value="1"/>
</dbReference>
<feature type="region of interest" description="Disordered" evidence="11">
    <location>
        <begin position="1"/>
        <end position="21"/>
    </location>
</feature>
<feature type="transmembrane region" description="Helical" evidence="12">
    <location>
        <begin position="156"/>
        <end position="178"/>
    </location>
</feature>
<keyword evidence="9 12" id="KW-0472">Membrane</keyword>
<evidence type="ECO:0008006" key="17">
    <source>
        <dbReference type="Google" id="ProtNLM"/>
    </source>
</evidence>
<feature type="domain" description="SHOCT" evidence="14">
    <location>
        <begin position="381"/>
        <end position="408"/>
    </location>
</feature>
<dbReference type="InterPro" id="IPR050083">
    <property type="entry name" value="HtpX_protease"/>
</dbReference>
<evidence type="ECO:0000256" key="2">
    <source>
        <dbReference type="ARBA" id="ARBA00022670"/>
    </source>
</evidence>
<feature type="compositionally biased region" description="Low complexity" evidence="11">
    <location>
        <begin position="364"/>
        <end position="374"/>
    </location>
</feature>
<dbReference type="GO" id="GO:0046872">
    <property type="term" value="F:metal ion binding"/>
    <property type="evidence" value="ECO:0007669"/>
    <property type="project" value="UniProtKB-KW"/>
</dbReference>
<evidence type="ECO:0000256" key="3">
    <source>
        <dbReference type="ARBA" id="ARBA00022692"/>
    </source>
</evidence>
<reference evidence="15 16" key="1">
    <citation type="journal article" date="2014" name="Nature">
        <title>An environmental bacterial taxon with a large and distinct metabolic repertoire.</title>
        <authorList>
            <person name="Wilson M.C."/>
            <person name="Mori T."/>
            <person name="Ruckert C."/>
            <person name="Uria A.R."/>
            <person name="Helf M.J."/>
            <person name="Takada K."/>
            <person name="Gernert C."/>
            <person name="Steffens U.A."/>
            <person name="Heycke N."/>
            <person name="Schmitt S."/>
            <person name="Rinke C."/>
            <person name="Helfrich E.J."/>
            <person name="Brachmann A.O."/>
            <person name="Gurgui C."/>
            <person name="Wakimoto T."/>
            <person name="Kracht M."/>
            <person name="Crusemann M."/>
            <person name="Hentschel U."/>
            <person name="Abe I."/>
            <person name="Matsunaga S."/>
            <person name="Kalinowski J."/>
            <person name="Takeyama H."/>
            <person name="Piel J."/>
        </authorList>
    </citation>
    <scope>NUCLEOTIDE SEQUENCE [LARGE SCALE GENOMIC DNA]</scope>
    <source>
        <strain evidence="16">TSY1</strain>
    </source>
</reference>
<feature type="compositionally biased region" description="Polar residues" evidence="11">
    <location>
        <begin position="12"/>
        <end position="21"/>
    </location>
</feature>
<evidence type="ECO:0000256" key="4">
    <source>
        <dbReference type="ARBA" id="ARBA00022723"/>
    </source>
</evidence>
<feature type="region of interest" description="Disordered" evidence="11">
    <location>
        <begin position="349"/>
        <end position="374"/>
    </location>
</feature>
<dbReference type="PANTHER" id="PTHR43221">
    <property type="entry name" value="PROTEASE HTPX"/>
    <property type="match status" value="1"/>
</dbReference>
<dbReference type="PANTHER" id="PTHR43221:SF3">
    <property type="entry name" value="SLL1280 PROTEIN"/>
    <property type="match status" value="1"/>
</dbReference>
<evidence type="ECO:0000259" key="13">
    <source>
        <dbReference type="Pfam" id="PF01435"/>
    </source>
</evidence>
<dbReference type="InterPro" id="IPR018649">
    <property type="entry name" value="SHOCT"/>
</dbReference>
<dbReference type="InterPro" id="IPR001915">
    <property type="entry name" value="Peptidase_M48"/>
</dbReference>
<keyword evidence="3 12" id="KW-0812">Transmembrane</keyword>
<dbReference type="Proteomes" id="UP000019141">
    <property type="component" value="Unassembled WGS sequence"/>
</dbReference>
<evidence type="ECO:0000256" key="10">
    <source>
        <dbReference type="RuleBase" id="RU003983"/>
    </source>
</evidence>
<gene>
    <name evidence="15" type="ORF">ETSY1_26525</name>
</gene>
<dbReference type="EMBL" id="AZHW01000784">
    <property type="protein sequence ID" value="ETW96466.1"/>
    <property type="molecule type" value="Genomic_DNA"/>
</dbReference>
<feature type="compositionally biased region" description="Basic and acidic residues" evidence="11">
    <location>
        <begin position="1"/>
        <end position="11"/>
    </location>
</feature>
<dbReference type="GO" id="GO:0006508">
    <property type="term" value="P:proteolysis"/>
    <property type="evidence" value="ECO:0007669"/>
    <property type="project" value="UniProtKB-KW"/>
</dbReference>
<dbReference type="CDD" id="cd07325">
    <property type="entry name" value="M48_Ste24p_like"/>
    <property type="match status" value="1"/>
</dbReference>
<evidence type="ECO:0000256" key="9">
    <source>
        <dbReference type="ARBA" id="ARBA00023136"/>
    </source>
</evidence>
<evidence type="ECO:0000256" key="5">
    <source>
        <dbReference type="ARBA" id="ARBA00022801"/>
    </source>
</evidence>
<dbReference type="GO" id="GO:0004222">
    <property type="term" value="F:metalloendopeptidase activity"/>
    <property type="evidence" value="ECO:0007669"/>
    <property type="project" value="InterPro"/>
</dbReference>
<feature type="domain" description="Peptidase M48" evidence="13">
    <location>
        <begin position="70"/>
        <end position="264"/>
    </location>
</feature>
<comment type="similarity">
    <text evidence="10">Belongs to the peptidase M48 family.</text>
</comment>
<keyword evidence="4" id="KW-0479">Metal-binding</keyword>
<evidence type="ECO:0000313" key="16">
    <source>
        <dbReference type="Proteomes" id="UP000019141"/>
    </source>
</evidence>
<keyword evidence="2 10" id="KW-0645">Protease</keyword>
<evidence type="ECO:0000256" key="11">
    <source>
        <dbReference type="SAM" id="MobiDB-lite"/>
    </source>
</evidence>
<evidence type="ECO:0000256" key="6">
    <source>
        <dbReference type="ARBA" id="ARBA00022833"/>
    </source>
</evidence>
<evidence type="ECO:0000256" key="12">
    <source>
        <dbReference type="SAM" id="Phobius"/>
    </source>
</evidence>
<protein>
    <recommendedName>
        <fullName evidence="17">Peptidase M48 domain-containing protein</fullName>
    </recommendedName>
</protein>
<evidence type="ECO:0000256" key="7">
    <source>
        <dbReference type="ARBA" id="ARBA00022989"/>
    </source>
</evidence>
<dbReference type="Pfam" id="PF09851">
    <property type="entry name" value="SHOCT"/>
    <property type="match status" value="1"/>
</dbReference>
<keyword evidence="6 10" id="KW-0862">Zinc</keyword>
<dbReference type="AlphaFoldDB" id="W4LGK1"/>
<proteinExistence type="inferred from homology"/>
<keyword evidence="7 12" id="KW-1133">Transmembrane helix</keyword>
<keyword evidence="5 10" id="KW-0378">Hydrolase</keyword>
<organism evidence="15 16">
    <name type="scientific">Entotheonella factor</name>
    <dbReference type="NCBI Taxonomy" id="1429438"/>
    <lineage>
        <taxon>Bacteria</taxon>
        <taxon>Pseudomonadati</taxon>
        <taxon>Nitrospinota/Tectimicrobiota group</taxon>
        <taxon>Candidatus Tectimicrobiota</taxon>
        <taxon>Candidatus Entotheonellia</taxon>
        <taxon>Candidatus Entotheonellales</taxon>
        <taxon>Candidatus Entotheonellaceae</taxon>
        <taxon>Candidatus Entotheonella</taxon>
    </lineage>
</organism>
<keyword evidence="16" id="KW-1185">Reference proteome</keyword>
<keyword evidence="8 10" id="KW-0482">Metalloprotease</keyword>
<evidence type="ECO:0000256" key="8">
    <source>
        <dbReference type="ARBA" id="ARBA00023049"/>
    </source>
</evidence>
<dbReference type="HOGENOM" id="CLU_052979_0_0_7"/>
<evidence type="ECO:0000256" key="1">
    <source>
        <dbReference type="ARBA" id="ARBA00022475"/>
    </source>
</evidence>
<sequence length="411" mass="45661">MNQETHKRERQSFPNISPQTWTHPADQAALTALKAIPGVDVLLQKFIGATSETSIRLIHLASAVRVSHRQFPQLHGLLKEACRILDAPYVPELYVAQNPFFNAGTIGVERPFIVLNSAVLDTLTEEEILCVIGHELGHCLSGHALYKTLLQVLLKFMFLALQVPLGATALMGIIAALMEWNRKSELSADRAGLLVVQDPTVSYSLLMKMAGGIQANRMDVNEFFVQAAEYEGGGNIFTSLHKFLNVIFASHPFPVVRLTELQTWVNSEAYSNILSQNYRTRHDENRPEEDMFKNFKAASESYQEHFDNSKDALAGVMSDVFAGIENWSEQARQNMESWFDFTAKFDSRQTAPADEPAASSSHGAAETAQATATASEQDIFAALDKLGDLKQKGVLTDEEFEAQKSKLLNRL</sequence>
<evidence type="ECO:0000313" key="15">
    <source>
        <dbReference type="EMBL" id="ETW96466.1"/>
    </source>
</evidence>
<name>W4LGK1_ENTF1</name>
<accession>W4LGK1</accession>